<evidence type="ECO:0000256" key="5">
    <source>
        <dbReference type="ARBA" id="ARBA00031122"/>
    </source>
</evidence>
<dbReference type="InterPro" id="IPR016181">
    <property type="entry name" value="Acyl_CoA_acyltransferase"/>
</dbReference>
<dbReference type="PROSITE" id="PS51186">
    <property type="entry name" value="GNAT"/>
    <property type="match status" value="1"/>
</dbReference>
<accession>A0ABX8QS19</accession>
<evidence type="ECO:0000313" key="7">
    <source>
        <dbReference type="EMBL" id="QXJ21004.1"/>
    </source>
</evidence>
<keyword evidence="8" id="KW-1185">Reference proteome</keyword>
<evidence type="ECO:0000313" key="8">
    <source>
        <dbReference type="Proteomes" id="UP001049518"/>
    </source>
</evidence>
<comment type="pathway">
    <text evidence="2">Siderophore biosynthesis; mycobactin biosynthesis.</text>
</comment>
<dbReference type="SMART" id="SM01006">
    <property type="entry name" value="AlcB"/>
    <property type="match status" value="1"/>
</dbReference>
<proteinExistence type="predicted"/>
<dbReference type="Proteomes" id="UP001049518">
    <property type="component" value="Chromosome"/>
</dbReference>
<dbReference type="RefSeq" id="WP_231334121.1">
    <property type="nucleotide sequence ID" value="NZ_CP059572.1"/>
</dbReference>
<evidence type="ECO:0000259" key="6">
    <source>
        <dbReference type="PROSITE" id="PS51186"/>
    </source>
</evidence>
<protein>
    <recommendedName>
        <fullName evidence="3">Lysine N-acyltransferase MbtK</fullName>
    </recommendedName>
    <alternativeName>
        <fullName evidence="5">Mycobactin synthase protein K</fullName>
    </alternativeName>
</protein>
<dbReference type="PANTHER" id="PTHR31438:SF1">
    <property type="entry name" value="LYSINE N-ACYLTRANSFERASE C17G9.06C-RELATED"/>
    <property type="match status" value="1"/>
</dbReference>
<name>A0ABX8QS19_9ACTN</name>
<dbReference type="EMBL" id="CP059572">
    <property type="protein sequence ID" value="QXJ21004.1"/>
    <property type="molecule type" value="Genomic_DNA"/>
</dbReference>
<sequence length="192" mass="20940">MTEPGLTWRRVTEADFGLLREWLARPHVARWWNHETSPEAVMRDFGPAARGEEPSEDLLALLDGAPVGLLQCCLLADYPEYVAELAPLVDVPAGAMSIDYLVGDPDRIGRGLGTRMIASVLDRIWAVHPSATCVIVPVAAANRRSWRALEKAGLRRIAEGEMEPDNPVDGPAHFLYRADRPSAPRAVPGTGA</sequence>
<feature type="domain" description="N-acetyltransferase" evidence="6">
    <location>
        <begin position="6"/>
        <end position="181"/>
    </location>
</feature>
<dbReference type="SUPFAM" id="SSF55729">
    <property type="entry name" value="Acyl-CoA N-acyltransferases (Nat)"/>
    <property type="match status" value="1"/>
</dbReference>
<dbReference type="InterPro" id="IPR000182">
    <property type="entry name" value="GNAT_dom"/>
</dbReference>
<dbReference type="Gene3D" id="3.40.630.30">
    <property type="match status" value="1"/>
</dbReference>
<dbReference type="InterPro" id="IPR019432">
    <property type="entry name" value="Acyltransferase_MbtK/IucB-like"/>
</dbReference>
<evidence type="ECO:0000256" key="3">
    <source>
        <dbReference type="ARBA" id="ARBA00020586"/>
    </source>
</evidence>
<gene>
    <name evidence="7" type="ORF">AGRA3207_001808</name>
</gene>
<evidence type="ECO:0000256" key="4">
    <source>
        <dbReference type="ARBA" id="ARBA00023251"/>
    </source>
</evidence>
<dbReference type="PANTHER" id="PTHR31438">
    <property type="entry name" value="LYSINE N-ACYLTRANSFERASE C17G9.06C-RELATED"/>
    <property type="match status" value="1"/>
</dbReference>
<evidence type="ECO:0000256" key="2">
    <source>
        <dbReference type="ARBA" id="ARBA00005102"/>
    </source>
</evidence>
<keyword evidence="4" id="KW-0046">Antibiotic resistance</keyword>
<dbReference type="Pfam" id="PF13523">
    <property type="entry name" value="Acetyltransf_8"/>
    <property type="match status" value="1"/>
</dbReference>
<organism evidence="7 8">
    <name type="scientific">Actinomadura graeca</name>
    <dbReference type="NCBI Taxonomy" id="2750812"/>
    <lineage>
        <taxon>Bacteria</taxon>
        <taxon>Bacillati</taxon>
        <taxon>Actinomycetota</taxon>
        <taxon>Actinomycetes</taxon>
        <taxon>Streptosporangiales</taxon>
        <taxon>Thermomonosporaceae</taxon>
        <taxon>Actinomadura</taxon>
    </lineage>
</organism>
<evidence type="ECO:0000256" key="1">
    <source>
        <dbReference type="ARBA" id="ARBA00003818"/>
    </source>
</evidence>
<reference evidence="7" key="1">
    <citation type="submission" date="2020-07" db="EMBL/GenBank/DDBJ databases">
        <authorList>
            <person name="Tarantini F.S."/>
            <person name="Hong K.W."/>
            <person name="Chan K.G."/>
        </authorList>
    </citation>
    <scope>NUCLEOTIDE SEQUENCE</scope>
    <source>
        <strain evidence="7">32-07</strain>
    </source>
</reference>
<comment type="function">
    <text evidence="1">Acyltransferase required for the direct transfer of medium- to long-chain fatty acyl moieties from a carrier protein (MbtL) on to the epsilon-amino group of lysine residue in the mycobactin core.</text>
</comment>